<reference evidence="2" key="1">
    <citation type="journal article" date="2022" name="Int. J. Mol. Sci.">
        <title>Draft Genome of Tanacetum Coccineum: Genomic Comparison of Closely Related Tanacetum-Family Plants.</title>
        <authorList>
            <person name="Yamashiro T."/>
            <person name="Shiraishi A."/>
            <person name="Nakayama K."/>
            <person name="Satake H."/>
        </authorList>
    </citation>
    <scope>NUCLEOTIDE SEQUENCE</scope>
</reference>
<gene>
    <name evidence="2" type="ORF">Tco_0976435</name>
</gene>
<feature type="compositionally biased region" description="Basic and acidic residues" evidence="1">
    <location>
        <begin position="252"/>
        <end position="265"/>
    </location>
</feature>
<evidence type="ECO:0000313" key="2">
    <source>
        <dbReference type="EMBL" id="GJT50278.1"/>
    </source>
</evidence>
<evidence type="ECO:0000256" key="1">
    <source>
        <dbReference type="SAM" id="MobiDB-lite"/>
    </source>
</evidence>
<protein>
    <submittedName>
        <fullName evidence="2">Uncharacterized protein</fullName>
    </submittedName>
</protein>
<organism evidence="2 3">
    <name type="scientific">Tanacetum coccineum</name>
    <dbReference type="NCBI Taxonomy" id="301880"/>
    <lineage>
        <taxon>Eukaryota</taxon>
        <taxon>Viridiplantae</taxon>
        <taxon>Streptophyta</taxon>
        <taxon>Embryophyta</taxon>
        <taxon>Tracheophyta</taxon>
        <taxon>Spermatophyta</taxon>
        <taxon>Magnoliopsida</taxon>
        <taxon>eudicotyledons</taxon>
        <taxon>Gunneridae</taxon>
        <taxon>Pentapetalae</taxon>
        <taxon>asterids</taxon>
        <taxon>campanulids</taxon>
        <taxon>Asterales</taxon>
        <taxon>Asteraceae</taxon>
        <taxon>Asteroideae</taxon>
        <taxon>Anthemideae</taxon>
        <taxon>Anthemidinae</taxon>
        <taxon>Tanacetum</taxon>
    </lineage>
</organism>
<evidence type="ECO:0000313" key="3">
    <source>
        <dbReference type="Proteomes" id="UP001151760"/>
    </source>
</evidence>
<comment type="caution">
    <text evidence="2">The sequence shown here is derived from an EMBL/GenBank/DDBJ whole genome shotgun (WGS) entry which is preliminary data.</text>
</comment>
<sequence length="271" mass="31103">MGGVDINKLIMGQYLALTRGNQVLGVVKPEIGNNINFEIKGQFMRELREHTFSGNKNDDAHEHVERVLDIFSLFSIPGVTHDVIMLRVFLSHLLELPRDGLTRYLQDRSTRGTFSRKPLSKDIVLFLRPSNSLRRFITSSKKATRHFTKIGEDGIAVIISKLDSLGGDMKKLKDNINGVEEVKYGEFGRYFPNNGGSGARYHVGPPAYYTRMDNRPPFGEKKPSLKETINKHIEESTKSRAETKKWMKKLQEHKHEYKESKRCTQELRNIN</sequence>
<keyword evidence="3" id="KW-1185">Reference proteome</keyword>
<reference evidence="2" key="2">
    <citation type="submission" date="2022-01" db="EMBL/GenBank/DDBJ databases">
        <authorList>
            <person name="Yamashiro T."/>
            <person name="Shiraishi A."/>
            <person name="Satake H."/>
            <person name="Nakayama K."/>
        </authorList>
    </citation>
    <scope>NUCLEOTIDE SEQUENCE</scope>
</reference>
<accession>A0ABQ5EH85</accession>
<dbReference type="EMBL" id="BQNB010016307">
    <property type="protein sequence ID" value="GJT50278.1"/>
    <property type="molecule type" value="Genomic_DNA"/>
</dbReference>
<feature type="region of interest" description="Disordered" evidence="1">
    <location>
        <begin position="252"/>
        <end position="271"/>
    </location>
</feature>
<name>A0ABQ5EH85_9ASTR</name>
<dbReference type="Proteomes" id="UP001151760">
    <property type="component" value="Unassembled WGS sequence"/>
</dbReference>
<proteinExistence type="predicted"/>